<sequence length="240" mass="26731">MLVDAVVRAIEKYLNGHSSRSLSSLARRSGVSYATIRRLMQHDVAQPSIENTVIPILSVFMSSKDVADLIAEYGNSSLISVWDENRTFQQSHSIDWENVDHRILLEARRSQGVSFESICIRYGKLIGAPRLSYLLENGFLRLENGNYFISNEFEVDPSPKSSLHKIQAVAKNFDTSHLGEGAFFDYFSGSIPGDSMDIVRGAAKDFIEVLEQEGGKDTSPDDEIMISVGLIADFLDDEDT</sequence>
<name>A0A1Y6C3D6_9BACT</name>
<dbReference type="Proteomes" id="UP000192907">
    <property type="component" value="Unassembled WGS sequence"/>
</dbReference>
<keyword evidence="2" id="KW-1185">Reference proteome</keyword>
<organism evidence="1 2">
    <name type="scientific">Pseudobacteriovorax antillogorgiicola</name>
    <dbReference type="NCBI Taxonomy" id="1513793"/>
    <lineage>
        <taxon>Bacteria</taxon>
        <taxon>Pseudomonadati</taxon>
        <taxon>Bdellovibrionota</taxon>
        <taxon>Oligoflexia</taxon>
        <taxon>Oligoflexales</taxon>
        <taxon>Pseudobacteriovoracaceae</taxon>
        <taxon>Pseudobacteriovorax</taxon>
    </lineage>
</organism>
<dbReference type="EMBL" id="FWZT01000012">
    <property type="protein sequence ID" value="SMF41083.1"/>
    <property type="molecule type" value="Genomic_DNA"/>
</dbReference>
<proteinExistence type="predicted"/>
<dbReference type="RefSeq" id="WP_132320541.1">
    <property type="nucleotide sequence ID" value="NZ_FWZT01000012.1"/>
</dbReference>
<evidence type="ECO:0000313" key="2">
    <source>
        <dbReference type="Proteomes" id="UP000192907"/>
    </source>
</evidence>
<dbReference type="AlphaFoldDB" id="A0A1Y6C3D6"/>
<gene>
    <name evidence="1" type="ORF">SAMN06296036_112132</name>
</gene>
<evidence type="ECO:0000313" key="1">
    <source>
        <dbReference type="EMBL" id="SMF41083.1"/>
    </source>
</evidence>
<protein>
    <submittedName>
        <fullName evidence="1">Uncharacterized protein</fullName>
    </submittedName>
</protein>
<reference evidence="2" key="1">
    <citation type="submission" date="2017-04" db="EMBL/GenBank/DDBJ databases">
        <authorList>
            <person name="Varghese N."/>
            <person name="Submissions S."/>
        </authorList>
    </citation>
    <scope>NUCLEOTIDE SEQUENCE [LARGE SCALE GENOMIC DNA]</scope>
    <source>
        <strain evidence="2">RKEM611</strain>
    </source>
</reference>
<accession>A0A1Y6C3D6</accession>